<gene>
    <name evidence="1" type="ORF">MIND_00770300</name>
</gene>
<dbReference type="RefSeq" id="XP_037220039.1">
    <property type="nucleotide sequence ID" value="XM_037364395.1"/>
</dbReference>
<organism evidence="1 2">
    <name type="scientific">Mycena indigotica</name>
    <dbReference type="NCBI Taxonomy" id="2126181"/>
    <lineage>
        <taxon>Eukaryota</taxon>
        <taxon>Fungi</taxon>
        <taxon>Dikarya</taxon>
        <taxon>Basidiomycota</taxon>
        <taxon>Agaricomycotina</taxon>
        <taxon>Agaricomycetes</taxon>
        <taxon>Agaricomycetidae</taxon>
        <taxon>Agaricales</taxon>
        <taxon>Marasmiineae</taxon>
        <taxon>Mycenaceae</taxon>
        <taxon>Mycena</taxon>
    </lineage>
</organism>
<comment type="caution">
    <text evidence="1">The sequence shown here is derived from an EMBL/GenBank/DDBJ whole genome shotgun (WGS) entry which is preliminary data.</text>
</comment>
<dbReference type="Proteomes" id="UP000636479">
    <property type="component" value="Unassembled WGS sequence"/>
</dbReference>
<sequence>MPSFVDLNIEIIHLVCQDLLVNDVLNLRLTCRFLDAATRSKIVWIHQMEKLEAQSSVLPSNAQDYRLLQPSLLETLVLRLTFVGDKWLRQDMTPTATSTISVPGSITWLHIFDGRYVFVAFSDRKASSIACWDLWLLQAGYPSAATEAFLVGRVNTAQVEMQEDGIVLALGLDGETQSVVVVTLQVQEDTCRFYELARIGNSSHVLLLDGSIIGCAIRDGLNVPHLVDWRSGTIREIPAPSGGLETPGNASVPHLLAISGETLAIVRSVGIEIYWLTTETIVFVRHIVSSTIWEAVASTAIGFSALQLTLITRVGLETLVIDDRVLDMNLETPALLCIFPAPLCGCCGPSQSCDFIYHKAPWYHLSVGSSGRRCMWVSVGNGSGNNYATPRLMSAKLPSPVVGSLDTTSAEIVSWPVDSMGDFALWALPRLHFDEALGTVVIGNCFGELDFHNVDQHLVPCFSLARYPFWTSGHLLTQVSSASPMDVDAVDAPSPVSLHSLPEITAKWSQDSIVHNISWSTDWAQYRKAHLWEGAPCDLGWILHEAFGFPGRVIPQGYANRWDSAHEQALFFRVGRRYFVLREGDENEFHCAPLDPGDADDLFFHLRRSPKLITTRRTAITARQAYMMNLLAELDSPAPLYRNRWLEMQERVSLNSNSKLYIVSARNYWSMMSSLSVRLVAHCIMQHIQGLFGFDIWSSSKQKGLYCPLFRLTSVANKWARHDMTPIKSVSLVVPHSITWLRIVDGRYVFVAYSDQKVSVLACWDFWWLQCGDINPIALAFLPGRVDTAQVEMQENGVVLTLGLDGKNPSVLVTTLQEQEDDTFAFYELARIEKSSHILMLNGSFVGCAIRDGINILHLVNWRDGAIREIPQAAAGFSNSVRASVPYLITLSGEVLVIVYSVGVEIYHCPPSSNDPIVFVQHITRSTIWEAVATPLTHLQATQLTLITRVGLEILTIDDRVLDINTQTPSLICVARAPLCSCRGPTASVPCSFIDHAARWYGLSVGDSGRRFMWISVVGEPGKDYSLPSFVSARLPEASGHAELVSWPMNPNNELALWALPRFDFDEALGTAVVGNCFGELEFYDLDEHLLACLWLSRYPFWRPEHRSTKMLSLAPLALDVPPQPIFGSPESLPDSTAHWSQDPIVNGLPFDYAWMLREAFGIPGRVIPQYYGQPSPDALDQSVTFRIGKRYFEHWDGDEKTLCTLSPAISTLRDLEQEQEPTIDWRAPTKLTATRRTAFSMCHAYIDGFHQEVYHNPCPRIRWLEMKDRGGYVEWNNVGHPRYRTYPE</sequence>
<dbReference type="EMBL" id="JACAZF010000006">
    <property type="protein sequence ID" value="KAF7302039.1"/>
    <property type="molecule type" value="Genomic_DNA"/>
</dbReference>
<evidence type="ECO:0008006" key="3">
    <source>
        <dbReference type="Google" id="ProtNLM"/>
    </source>
</evidence>
<evidence type="ECO:0000313" key="1">
    <source>
        <dbReference type="EMBL" id="KAF7302039.1"/>
    </source>
</evidence>
<dbReference type="GeneID" id="59346911"/>
<reference evidence="1" key="1">
    <citation type="submission" date="2020-05" db="EMBL/GenBank/DDBJ databases">
        <title>Mycena genomes resolve the evolution of fungal bioluminescence.</title>
        <authorList>
            <person name="Tsai I.J."/>
        </authorList>
    </citation>
    <scope>NUCLEOTIDE SEQUENCE</scope>
    <source>
        <strain evidence="1">171206Taipei</strain>
    </source>
</reference>
<keyword evidence="2" id="KW-1185">Reference proteome</keyword>
<name>A0A8H6W1G1_9AGAR</name>
<proteinExistence type="predicted"/>
<dbReference type="OrthoDB" id="2786194at2759"/>
<accession>A0A8H6W1G1</accession>
<evidence type="ECO:0000313" key="2">
    <source>
        <dbReference type="Proteomes" id="UP000636479"/>
    </source>
</evidence>
<protein>
    <recommendedName>
        <fullName evidence="3">F-box domain-containing protein</fullName>
    </recommendedName>
</protein>